<keyword evidence="7" id="KW-1185">Reference proteome</keyword>
<feature type="signal peptide" evidence="4">
    <location>
        <begin position="1"/>
        <end position="18"/>
    </location>
</feature>
<feature type="transmembrane region" description="Helical" evidence="3">
    <location>
        <begin position="108"/>
        <end position="127"/>
    </location>
</feature>
<keyword evidence="3" id="KW-0812">Transmembrane</keyword>
<keyword evidence="3" id="KW-1133">Transmembrane helix</keyword>
<reference evidence="6 7" key="1">
    <citation type="submission" date="2022-05" db="EMBL/GenBank/DDBJ databases">
        <authorList>
            <consortium name="Genoscope - CEA"/>
            <person name="William W."/>
        </authorList>
    </citation>
    <scope>NUCLEOTIDE SEQUENCE [LARGE SCALE GENOMIC DNA]</scope>
</reference>
<sequence>MKILFALVFFVSISVGYGLKCYKCTTLKDWDDCETNKVETTCASGYDSCGKIFLDGEVAGVSFKTYYKDCSVKAGCNNNLCKQVGQAGATINDCDVNCCDDGDLCNGAKVPLVSAILLLACAFLAFFR</sequence>
<dbReference type="InterPro" id="IPR016054">
    <property type="entry name" value="LY6_UPA_recep-like"/>
</dbReference>
<evidence type="ECO:0000259" key="5">
    <source>
        <dbReference type="SMART" id="SM00134"/>
    </source>
</evidence>
<dbReference type="SUPFAM" id="SSF57302">
    <property type="entry name" value="Snake toxin-like"/>
    <property type="match status" value="1"/>
</dbReference>
<proteinExistence type="predicted"/>
<dbReference type="CDD" id="cd00117">
    <property type="entry name" value="TFP"/>
    <property type="match status" value="1"/>
</dbReference>
<evidence type="ECO:0000313" key="6">
    <source>
        <dbReference type="EMBL" id="CAH3021595.1"/>
    </source>
</evidence>
<keyword evidence="2" id="KW-1015">Disulfide bond</keyword>
<evidence type="ECO:0000256" key="4">
    <source>
        <dbReference type="SAM" id="SignalP"/>
    </source>
</evidence>
<dbReference type="PANTHER" id="PTHR10036">
    <property type="entry name" value="CD59 GLYCOPROTEIN"/>
    <property type="match status" value="1"/>
</dbReference>
<dbReference type="PANTHER" id="PTHR10036:SF3">
    <property type="entry name" value="PROTEIN SLEEPLESS-RELATED"/>
    <property type="match status" value="1"/>
</dbReference>
<dbReference type="Gene3D" id="2.10.60.10">
    <property type="entry name" value="CD59"/>
    <property type="match status" value="1"/>
</dbReference>
<evidence type="ECO:0000313" key="7">
    <source>
        <dbReference type="Proteomes" id="UP001159427"/>
    </source>
</evidence>
<evidence type="ECO:0000256" key="1">
    <source>
        <dbReference type="ARBA" id="ARBA00022729"/>
    </source>
</evidence>
<keyword evidence="3" id="KW-0472">Membrane</keyword>
<accession>A0ABN8M243</accession>
<dbReference type="InterPro" id="IPR045860">
    <property type="entry name" value="Snake_toxin-like_sf"/>
</dbReference>
<evidence type="ECO:0000256" key="2">
    <source>
        <dbReference type="ARBA" id="ARBA00023157"/>
    </source>
</evidence>
<dbReference type="SMART" id="SM00134">
    <property type="entry name" value="LU"/>
    <property type="match status" value="1"/>
</dbReference>
<organism evidence="6 7">
    <name type="scientific">Porites evermanni</name>
    <dbReference type="NCBI Taxonomy" id="104178"/>
    <lineage>
        <taxon>Eukaryota</taxon>
        <taxon>Metazoa</taxon>
        <taxon>Cnidaria</taxon>
        <taxon>Anthozoa</taxon>
        <taxon>Hexacorallia</taxon>
        <taxon>Scleractinia</taxon>
        <taxon>Fungiina</taxon>
        <taxon>Poritidae</taxon>
        <taxon>Porites</taxon>
    </lineage>
</organism>
<feature type="chain" id="PRO_5045867400" description="UPAR/Ly6 domain-containing protein" evidence="4">
    <location>
        <begin position="19"/>
        <end position="128"/>
    </location>
</feature>
<name>A0ABN8M243_9CNID</name>
<feature type="domain" description="UPAR/Ly6" evidence="5">
    <location>
        <begin position="19"/>
        <end position="114"/>
    </location>
</feature>
<protein>
    <recommendedName>
        <fullName evidence="5">UPAR/Ly6 domain-containing protein</fullName>
    </recommendedName>
</protein>
<comment type="caution">
    <text evidence="6">The sequence shown here is derived from an EMBL/GenBank/DDBJ whole genome shotgun (WGS) entry which is preliminary data.</text>
</comment>
<dbReference type="EMBL" id="CALNXI010000188">
    <property type="protein sequence ID" value="CAH3021595.1"/>
    <property type="molecule type" value="Genomic_DNA"/>
</dbReference>
<keyword evidence="1 4" id="KW-0732">Signal</keyword>
<evidence type="ECO:0000256" key="3">
    <source>
        <dbReference type="SAM" id="Phobius"/>
    </source>
</evidence>
<dbReference type="Pfam" id="PF00021">
    <property type="entry name" value="UPAR_LY6"/>
    <property type="match status" value="1"/>
</dbReference>
<dbReference type="Proteomes" id="UP001159427">
    <property type="component" value="Unassembled WGS sequence"/>
</dbReference>
<gene>
    <name evidence="6" type="ORF">PEVE_00012021</name>
</gene>